<dbReference type="Pfam" id="PF09972">
    <property type="entry name" value="DUF2207"/>
    <property type="match status" value="1"/>
</dbReference>
<gene>
    <name evidence="6" type="ORF">GIY09_00680</name>
</gene>
<evidence type="ECO:0000259" key="4">
    <source>
        <dbReference type="Pfam" id="PF09972"/>
    </source>
</evidence>
<organism evidence="6 7">
    <name type="scientific">Fundicoccus ignavus</name>
    <dbReference type="NCBI Taxonomy" id="2664442"/>
    <lineage>
        <taxon>Bacteria</taxon>
        <taxon>Bacillati</taxon>
        <taxon>Bacillota</taxon>
        <taxon>Bacilli</taxon>
        <taxon>Lactobacillales</taxon>
        <taxon>Aerococcaceae</taxon>
        <taxon>Fundicoccus</taxon>
    </lineage>
</organism>
<dbReference type="AlphaFoldDB" id="A0A6I2GGK9"/>
<evidence type="ECO:0000256" key="3">
    <source>
        <dbReference type="SAM" id="SignalP"/>
    </source>
</evidence>
<accession>A0A6I2GGK9</accession>
<feature type="region of interest" description="Disordered" evidence="1">
    <location>
        <begin position="603"/>
        <end position="644"/>
    </location>
</feature>
<keyword evidence="2" id="KW-0812">Transmembrane</keyword>
<keyword evidence="2" id="KW-1133">Transmembrane helix</keyword>
<keyword evidence="3" id="KW-0732">Signal</keyword>
<evidence type="ECO:0000256" key="1">
    <source>
        <dbReference type="SAM" id="MobiDB-lite"/>
    </source>
</evidence>
<proteinExistence type="predicted"/>
<reference evidence="6 7" key="1">
    <citation type="submission" date="2019-11" db="EMBL/GenBank/DDBJ databases">
        <title>Characterisation of Fundicoccus ignavus gen. nov. sp. nov., a novel genus of the family Aerococcaceae isolated from bulk tank milk.</title>
        <authorList>
            <person name="Siebert A."/>
            <person name="Huptas C."/>
            <person name="Wenning M."/>
            <person name="Scherer S."/>
            <person name="Doll E.V."/>
        </authorList>
    </citation>
    <scope>NUCLEOTIDE SEQUENCE [LARGE SCALE GENOMIC DNA]</scope>
    <source>
        <strain evidence="6 7">WS4759</strain>
    </source>
</reference>
<evidence type="ECO:0000313" key="7">
    <source>
        <dbReference type="Proteomes" id="UP000430975"/>
    </source>
</evidence>
<evidence type="ECO:0000256" key="2">
    <source>
        <dbReference type="SAM" id="Phobius"/>
    </source>
</evidence>
<dbReference type="RefSeq" id="WP_153862911.1">
    <property type="nucleotide sequence ID" value="NZ_WJQS01000001.1"/>
</dbReference>
<feature type="signal peptide" evidence="3">
    <location>
        <begin position="1"/>
        <end position="27"/>
    </location>
</feature>
<evidence type="ECO:0000313" key="6">
    <source>
        <dbReference type="EMBL" id="MRI84419.1"/>
    </source>
</evidence>
<feature type="chain" id="PRO_5026124934" evidence="3">
    <location>
        <begin position="28"/>
        <end position="644"/>
    </location>
</feature>
<dbReference type="InterPro" id="IPR048389">
    <property type="entry name" value="YciQ-like_C"/>
</dbReference>
<keyword evidence="7" id="KW-1185">Reference proteome</keyword>
<dbReference type="InterPro" id="IPR018702">
    <property type="entry name" value="DUF2207"/>
</dbReference>
<evidence type="ECO:0000259" key="5">
    <source>
        <dbReference type="Pfam" id="PF20990"/>
    </source>
</evidence>
<feature type="transmembrane region" description="Helical" evidence="2">
    <location>
        <begin position="264"/>
        <end position="285"/>
    </location>
</feature>
<feature type="domain" description="DUF2207" evidence="4">
    <location>
        <begin position="33"/>
        <end position="218"/>
    </location>
</feature>
<feature type="transmembrane region" description="Helical" evidence="2">
    <location>
        <begin position="448"/>
        <end position="467"/>
    </location>
</feature>
<sequence>MKKFRRVWGLLAALWLIVLLPMGVASAQDVSFDITEQDIVADIQSNGNVKFTDIQTYDIDFMNGAEFKLDYSGYELVDYRVGILEDDGDVRFFEESSSTAQGTFSVRDSSASGIMTFRVYNRASDETVKFYYEYELEALVTNYADTADLNRRFGTNDSTTDVSVTILLPGLVENPDDFRAWGYGAPQGEISLGEEDGRSAVFATVPNRTSSQFTEVQTIFPLSMTPDNPNVENVEMKQEIIDRSEAQVQADLKALEKDKGKNRLYLILGMVFPPILVLLATRFYFSTRRKLNPNPVQLPEYIYELPEDITPALMATAYYRSYPTTDDFSATMMDLARKGYISLQEVEKEKRKLLNIGGEKTTVLIKREVTAENGPLLEDLLYHEKRAYEYILPPGENEITLEELQDRTKKDKAFQKKQYSKWQQFMNDAHIEGPKLSDSAFLKRRESMFYAIFTMSVPFVVTIILVILRLNEVLSWNVLKQMPTLLWIYGIVAVVTHIWGIILVILNSTRPIRSAKEDTQRQMWDGFKNMLDDIGNFNMREIASLPLWEAYLVYAIALGVADKVTKAMEMEFSQAELETGSLGRGFYHNPYIMTSMMRNSVQSSVASATPSESGHSGSNSGGFGGGFSGGSSGGSGGGTSSGGF</sequence>
<keyword evidence="2" id="KW-0472">Membrane</keyword>
<protein>
    <submittedName>
        <fullName evidence="6">DUF2207 domain-containing protein</fullName>
    </submittedName>
</protein>
<name>A0A6I2GGK9_9LACT</name>
<feature type="domain" description="Predicted membrane protein YciQ-like C-terminal" evidence="5">
    <location>
        <begin position="299"/>
        <end position="568"/>
    </location>
</feature>
<comment type="caution">
    <text evidence="6">The sequence shown here is derived from an EMBL/GenBank/DDBJ whole genome shotgun (WGS) entry which is preliminary data.</text>
</comment>
<feature type="transmembrane region" description="Helical" evidence="2">
    <location>
        <begin position="487"/>
        <end position="506"/>
    </location>
</feature>
<dbReference type="Proteomes" id="UP000430975">
    <property type="component" value="Unassembled WGS sequence"/>
</dbReference>
<dbReference type="EMBL" id="WJQS01000001">
    <property type="protein sequence ID" value="MRI84419.1"/>
    <property type="molecule type" value="Genomic_DNA"/>
</dbReference>
<feature type="compositionally biased region" description="Gly residues" evidence="1">
    <location>
        <begin position="619"/>
        <end position="644"/>
    </location>
</feature>
<dbReference type="Pfam" id="PF20990">
    <property type="entry name" value="DUF2207_C"/>
    <property type="match status" value="1"/>
</dbReference>